<dbReference type="PANTHER" id="PTHR43682:SF1">
    <property type="entry name" value="LACTATE UTILIZATION PROTEIN C"/>
    <property type="match status" value="1"/>
</dbReference>
<evidence type="ECO:0000259" key="1">
    <source>
        <dbReference type="Pfam" id="PF02589"/>
    </source>
</evidence>
<sequence length="218" mass="22805">MKRARGSRERVLERVRAALADVPAGEAPEDVTVQRDYARAHHTDDLVGLLAERLVDYRAVVRRATTTQVPAVVAAALAERGARRVAVPADLPEAWLSQADITAVADTAEARLGVAELDAVAGVVTGCAVAIAETGTIVLDSGPAQGRRALCLVPDYHLCIVPTACVVADVADALARLEASRPLTWISGPSATSDIELDRVEGVHGPRTLEVVLVDGAG</sequence>
<dbReference type="PANTHER" id="PTHR43682">
    <property type="entry name" value="LACTATE UTILIZATION PROTEIN C"/>
    <property type="match status" value="1"/>
</dbReference>
<accession>A0ABP7FJ17</accession>
<dbReference type="InterPro" id="IPR037171">
    <property type="entry name" value="NagB/RpiA_transferase-like"/>
</dbReference>
<dbReference type="Gene3D" id="3.40.50.10420">
    <property type="entry name" value="NagB/RpiA/CoA transferase-like"/>
    <property type="match status" value="1"/>
</dbReference>
<dbReference type="RefSeq" id="WP_344970148.1">
    <property type="nucleotide sequence ID" value="NZ_BAABDD010000007.1"/>
</dbReference>
<dbReference type="InterPro" id="IPR003741">
    <property type="entry name" value="LUD_dom"/>
</dbReference>
<proteinExistence type="predicted"/>
<dbReference type="InterPro" id="IPR024185">
    <property type="entry name" value="FTHF_cligase-like_sf"/>
</dbReference>
<dbReference type="Pfam" id="PF02589">
    <property type="entry name" value="LUD_dom"/>
    <property type="match status" value="1"/>
</dbReference>
<organism evidence="2 3">
    <name type="scientific">Salinactinospora qingdaonensis</name>
    <dbReference type="NCBI Taxonomy" id="702744"/>
    <lineage>
        <taxon>Bacteria</taxon>
        <taxon>Bacillati</taxon>
        <taxon>Actinomycetota</taxon>
        <taxon>Actinomycetes</taxon>
        <taxon>Streptosporangiales</taxon>
        <taxon>Nocardiopsidaceae</taxon>
        <taxon>Salinactinospora</taxon>
    </lineage>
</organism>
<keyword evidence="3" id="KW-1185">Reference proteome</keyword>
<evidence type="ECO:0000313" key="3">
    <source>
        <dbReference type="Proteomes" id="UP001500908"/>
    </source>
</evidence>
<evidence type="ECO:0000313" key="2">
    <source>
        <dbReference type="EMBL" id="GAA3740652.1"/>
    </source>
</evidence>
<dbReference type="Proteomes" id="UP001500908">
    <property type="component" value="Unassembled WGS sequence"/>
</dbReference>
<reference evidence="3" key="1">
    <citation type="journal article" date="2019" name="Int. J. Syst. Evol. Microbiol.">
        <title>The Global Catalogue of Microorganisms (GCM) 10K type strain sequencing project: providing services to taxonomists for standard genome sequencing and annotation.</title>
        <authorList>
            <consortium name="The Broad Institute Genomics Platform"/>
            <consortium name="The Broad Institute Genome Sequencing Center for Infectious Disease"/>
            <person name="Wu L."/>
            <person name="Ma J."/>
        </authorList>
    </citation>
    <scope>NUCLEOTIDE SEQUENCE [LARGE SCALE GENOMIC DNA]</scope>
    <source>
        <strain evidence="3">JCM 17137</strain>
    </source>
</reference>
<dbReference type="EMBL" id="BAABDD010000007">
    <property type="protein sequence ID" value="GAA3740652.1"/>
    <property type="molecule type" value="Genomic_DNA"/>
</dbReference>
<gene>
    <name evidence="2" type="ORF">GCM10022402_20560</name>
</gene>
<comment type="caution">
    <text evidence="2">The sequence shown here is derived from an EMBL/GenBank/DDBJ whole genome shotgun (WGS) entry which is preliminary data.</text>
</comment>
<name>A0ABP7FJ17_9ACTN</name>
<feature type="domain" description="LUD" evidence="1">
    <location>
        <begin position="122"/>
        <end position="214"/>
    </location>
</feature>
<protein>
    <submittedName>
        <fullName evidence="2">LUD domain-containing protein</fullName>
    </submittedName>
</protein>
<dbReference type="SUPFAM" id="SSF100950">
    <property type="entry name" value="NagB/RpiA/CoA transferase-like"/>
    <property type="match status" value="1"/>
</dbReference>